<proteinExistence type="inferred from homology"/>
<dbReference type="Pfam" id="PF00155">
    <property type="entry name" value="Aminotran_1_2"/>
    <property type="match status" value="1"/>
</dbReference>
<gene>
    <name evidence="8" type="ORF">IAB02_03690</name>
</gene>
<dbReference type="GO" id="GO:0030170">
    <property type="term" value="F:pyridoxal phosphate binding"/>
    <property type="evidence" value="ECO:0007669"/>
    <property type="project" value="InterPro"/>
</dbReference>
<sequence length="198" mass="21640">VRLARKYSARILVDDAHGLGVLGEGGRGTPSHFGLEKEIDIYMGTFSKSLASLGGYAACDHVVADFIRHNARPFIFAASTPPASCAVALAALRYIRSHPEIVERLSSLAAYMRNGLRERGIPIIESTTPIIPIYTYDAKNTLFKAKELYDAGVYVNPVLPPATPADKCLLRTSYMATHTHALLDEALEILQEVLGKRE</sequence>
<evidence type="ECO:0000256" key="3">
    <source>
        <dbReference type="ARBA" id="ARBA00011738"/>
    </source>
</evidence>
<dbReference type="SUPFAM" id="SSF53383">
    <property type="entry name" value="PLP-dependent transferases"/>
    <property type="match status" value="1"/>
</dbReference>
<comment type="cofactor">
    <cofactor evidence="1 6">
        <name>pyridoxal 5'-phosphate</name>
        <dbReference type="ChEBI" id="CHEBI:597326"/>
    </cofactor>
</comment>
<dbReference type="PROSITE" id="PS00599">
    <property type="entry name" value="AA_TRANSFER_CLASS_2"/>
    <property type="match status" value="1"/>
</dbReference>
<keyword evidence="8" id="KW-0032">Aminotransferase</keyword>
<accession>A0A9D1ID39</accession>
<dbReference type="InterPro" id="IPR015421">
    <property type="entry name" value="PyrdxlP-dep_Trfase_major"/>
</dbReference>
<comment type="similarity">
    <text evidence="6">Belongs to the class-II pyridoxal-phosphate-dependent aminotransferase family.</text>
</comment>
<dbReference type="PANTHER" id="PTHR13693:SF3">
    <property type="entry name" value="LD36009P"/>
    <property type="match status" value="1"/>
</dbReference>
<dbReference type="Gene3D" id="3.90.1150.10">
    <property type="entry name" value="Aspartate Aminotransferase, domain 1"/>
    <property type="match status" value="1"/>
</dbReference>
<keyword evidence="4" id="KW-0808">Transferase</keyword>
<dbReference type="AlphaFoldDB" id="A0A9D1ID39"/>
<dbReference type="InterPro" id="IPR050087">
    <property type="entry name" value="AON_synthase_class-II"/>
</dbReference>
<dbReference type="InterPro" id="IPR015422">
    <property type="entry name" value="PyrdxlP-dep_Trfase_small"/>
</dbReference>
<evidence type="ECO:0000256" key="6">
    <source>
        <dbReference type="RuleBase" id="RU003693"/>
    </source>
</evidence>
<evidence type="ECO:0000259" key="7">
    <source>
        <dbReference type="Pfam" id="PF00155"/>
    </source>
</evidence>
<dbReference type="InterPro" id="IPR004839">
    <property type="entry name" value="Aminotransferase_I/II_large"/>
</dbReference>
<comment type="subunit">
    <text evidence="3">Homodimer.</text>
</comment>
<dbReference type="InterPro" id="IPR001917">
    <property type="entry name" value="Aminotrans_II_pyridoxalP_BS"/>
</dbReference>
<name>A0A9D1ID39_9FIRM</name>
<comment type="function">
    <text evidence="2">Catalyzes the decarboxylative condensation of pimeloyl-[acyl-carrier protein] and L-alanine to produce 8-amino-7-oxononanoate (AON), [acyl-carrier protein], and carbon dioxide.</text>
</comment>
<evidence type="ECO:0000313" key="8">
    <source>
        <dbReference type="EMBL" id="HIU33644.1"/>
    </source>
</evidence>
<dbReference type="PANTHER" id="PTHR13693">
    <property type="entry name" value="CLASS II AMINOTRANSFERASE/8-AMINO-7-OXONONANOATE SYNTHASE"/>
    <property type="match status" value="1"/>
</dbReference>
<evidence type="ECO:0000256" key="4">
    <source>
        <dbReference type="ARBA" id="ARBA00022679"/>
    </source>
</evidence>
<feature type="non-terminal residue" evidence="8">
    <location>
        <position position="1"/>
    </location>
</feature>
<dbReference type="InterPro" id="IPR015424">
    <property type="entry name" value="PyrdxlP-dep_Trfase"/>
</dbReference>
<feature type="domain" description="Aminotransferase class I/classII large" evidence="7">
    <location>
        <begin position="2"/>
        <end position="189"/>
    </location>
</feature>
<comment type="caution">
    <text evidence="8">The sequence shown here is derived from an EMBL/GenBank/DDBJ whole genome shotgun (WGS) entry which is preliminary data.</text>
</comment>
<reference evidence="8" key="2">
    <citation type="journal article" date="2021" name="PeerJ">
        <title>Extensive microbial diversity within the chicken gut microbiome revealed by metagenomics and culture.</title>
        <authorList>
            <person name="Gilroy R."/>
            <person name="Ravi A."/>
            <person name="Getino M."/>
            <person name="Pursley I."/>
            <person name="Horton D.L."/>
            <person name="Alikhan N.F."/>
            <person name="Baker D."/>
            <person name="Gharbi K."/>
            <person name="Hall N."/>
            <person name="Watson M."/>
            <person name="Adriaenssens E.M."/>
            <person name="Foster-Nyarko E."/>
            <person name="Jarju S."/>
            <person name="Secka A."/>
            <person name="Antonio M."/>
            <person name="Oren A."/>
            <person name="Chaudhuri R.R."/>
            <person name="La Ragione R."/>
            <person name="Hildebrand F."/>
            <person name="Pallen M.J."/>
        </authorList>
    </citation>
    <scope>NUCLEOTIDE SEQUENCE</scope>
    <source>
        <strain evidence="8">ChiHcec3-11533</strain>
    </source>
</reference>
<evidence type="ECO:0000313" key="9">
    <source>
        <dbReference type="Proteomes" id="UP000824072"/>
    </source>
</evidence>
<evidence type="ECO:0000256" key="1">
    <source>
        <dbReference type="ARBA" id="ARBA00001933"/>
    </source>
</evidence>
<evidence type="ECO:0000256" key="5">
    <source>
        <dbReference type="ARBA" id="ARBA00022898"/>
    </source>
</evidence>
<organism evidence="8 9">
    <name type="scientific">Candidatus Pullichristensenella excrementigallinarum</name>
    <dbReference type="NCBI Taxonomy" id="2840907"/>
    <lineage>
        <taxon>Bacteria</taxon>
        <taxon>Bacillati</taxon>
        <taxon>Bacillota</taxon>
        <taxon>Clostridia</taxon>
        <taxon>Candidatus Pullichristensenella</taxon>
    </lineage>
</organism>
<evidence type="ECO:0000256" key="2">
    <source>
        <dbReference type="ARBA" id="ARBA00002513"/>
    </source>
</evidence>
<reference evidence="8" key="1">
    <citation type="submission" date="2020-10" db="EMBL/GenBank/DDBJ databases">
        <authorList>
            <person name="Gilroy R."/>
        </authorList>
    </citation>
    <scope>NUCLEOTIDE SEQUENCE</scope>
    <source>
        <strain evidence="8">ChiHcec3-11533</strain>
    </source>
</reference>
<protein>
    <submittedName>
        <fullName evidence="8">Aminotransferase class I/II-fold pyridoxal phosphate-dependent enzyme</fullName>
    </submittedName>
</protein>
<dbReference type="EMBL" id="DVMU01000082">
    <property type="protein sequence ID" value="HIU33644.1"/>
    <property type="molecule type" value="Genomic_DNA"/>
</dbReference>
<dbReference type="Proteomes" id="UP000824072">
    <property type="component" value="Unassembled WGS sequence"/>
</dbReference>
<dbReference type="Gene3D" id="3.40.640.10">
    <property type="entry name" value="Type I PLP-dependent aspartate aminotransferase-like (Major domain)"/>
    <property type="match status" value="1"/>
</dbReference>
<dbReference type="GO" id="GO:0008483">
    <property type="term" value="F:transaminase activity"/>
    <property type="evidence" value="ECO:0007669"/>
    <property type="project" value="UniProtKB-KW"/>
</dbReference>
<keyword evidence="5 6" id="KW-0663">Pyridoxal phosphate</keyword>